<dbReference type="Pfam" id="PF02129">
    <property type="entry name" value="Peptidase_S15"/>
    <property type="match status" value="1"/>
</dbReference>
<dbReference type="InterPro" id="IPR005674">
    <property type="entry name" value="CocE/Ser_esterase"/>
</dbReference>
<dbReference type="AlphaFoldDB" id="A0A4R1HV64"/>
<dbReference type="OrthoDB" id="5240615at2"/>
<proteinExistence type="predicted"/>
<dbReference type="InterPro" id="IPR000383">
    <property type="entry name" value="Xaa-Pro-like_dom"/>
</dbReference>
<reference evidence="3 4" key="1">
    <citation type="submission" date="2019-03" db="EMBL/GenBank/DDBJ databases">
        <title>Sequencing the genomes of 1000 actinobacteria strains.</title>
        <authorList>
            <person name="Klenk H.-P."/>
        </authorList>
    </citation>
    <scope>NUCLEOTIDE SEQUENCE [LARGE SCALE GENOMIC DNA]</scope>
    <source>
        <strain evidence="3 4">DSM 44969</strain>
    </source>
</reference>
<dbReference type="SUPFAM" id="SSF49785">
    <property type="entry name" value="Galactose-binding domain-like"/>
    <property type="match status" value="1"/>
</dbReference>
<name>A0A4R1HV64_PSEEN</name>
<keyword evidence="1" id="KW-0378">Hydrolase</keyword>
<comment type="caution">
    <text evidence="3">The sequence shown here is derived from an EMBL/GenBank/DDBJ whole genome shotgun (WGS) entry which is preliminary data.</text>
</comment>
<dbReference type="InterPro" id="IPR050585">
    <property type="entry name" value="Xaa-Pro_dipeptidyl-ppase/CocE"/>
</dbReference>
<dbReference type="Pfam" id="PF08530">
    <property type="entry name" value="PepX_C"/>
    <property type="match status" value="1"/>
</dbReference>
<accession>A0A4R1HV64</accession>
<gene>
    <name evidence="3" type="ORF">EV378_0344</name>
</gene>
<sequence>MQIDRDVAVPTRDGSAVVVDVFRPDGDGPFPVITSISPYGKDVHWPDRFPLYDRVPNNEHMVWETPDPEWWVPRGYALLRADTRGTGKSPGRLDLYGPQDAEDYYDVIEWAAVQPWSTGRVGTSGISWLAMMGWRVAALQPPHLAAVVAWEGCTDFYRETTYQGGLYANGFIDFWWGLQIEPQRTGTDGDDWREELPRHPLVDDYHRVRTTDLDRVTVPVLSAGNWGALHLHLRGNVEGWRRAASQDKWLVLHSGTHIDPYYADWALELQLRFLDRFLKDQPDRMDGVPPVQMMVRHGREVAWREAPDFPLPQTQWRELYLHSSTLDWDRPAPASVGYPASFETAPADEPLELTGPVALRLWLSADTDDLDVLARLQHVDADGNVIPGIGPQGGPVPMAIGWLRAAHRETDPELSEPHRPWHPHDRDVPLPHGEPTLLEVEIWPTSITLAPGERLRLELVSGDDDLAPLIAHTHPELHRPADGATIHVGGEHASHLLVPVVPR</sequence>
<dbReference type="Gene3D" id="1.10.3020.20">
    <property type="match status" value="1"/>
</dbReference>
<evidence type="ECO:0000256" key="1">
    <source>
        <dbReference type="ARBA" id="ARBA00022801"/>
    </source>
</evidence>
<dbReference type="PANTHER" id="PTHR43056">
    <property type="entry name" value="PEPTIDASE S9 PROLYL OLIGOPEPTIDASE"/>
    <property type="match status" value="1"/>
</dbReference>
<dbReference type="Gene3D" id="2.60.120.260">
    <property type="entry name" value="Galactose-binding domain-like"/>
    <property type="match status" value="1"/>
</dbReference>
<dbReference type="GO" id="GO:0008239">
    <property type="term" value="F:dipeptidyl-peptidase activity"/>
    <property type="evidence" value="ECO:0007669"/>
    <property type="project" value="InterPro"/>
</dbReference>
<dbReference type="Gene3D" id="3.40.50.1820">
    <property type="entry name" value="alpha/beta hydrolase"/>
    <property type="match status" value="1"/>
</dbReference>
<organism evidence="3 4">
    <name type="scientific">Pseudonocardia endophytica</name>
    <dbReference type="NCBI Taxonomy" id="401976"/>
    <lineage>
        <taxon>Bacteria</taxon>
        <taxon>Bacillati</taxon>
        <taxon>Actinomycetota</taxon>
        <taxon>Actinomycetes</taxon>
        <taxon>Pseudonocardiales</taxon>
        <taxon>Pseudonocardiaceae</taxon>
        <taxon>Pseudonocardia</taxon>
    </lineage>
</organism>
<keyword evidence="4" id="KW-1185">Reference proteome</keyword>
<dbReference type="PANTHER" id="PTHR43056:SF10">
    <property type="entry name" value="COCE_NOND FAMILY, PUTATIVE (AFU_ORTHOLOGUE AFUA_7G00600)-RELATED"/>
    <property type="match status" value="1"/>
</dbReference>
<dbReference type="InterPro" id="IPR013736">
    <property type="entry name" value="Xaa-Pro_dipept_C"/>
</dbReference>
<dbReference type="SMART" id="SM00939">
    <property type="entry name" value="PepX_C"/>
    <property type="match status" value="1"/>
</dbReference>
<dbReference type="InterPro" id="IPR029058">
    <property type="entry name" value="AB_hydrolase_fold"/>
</dbReference>
<evidence type="ECO:0000259" key="2">
    <source>
        <dbReference type="SMART" id="SM00939"/>
    </source>
</evidence>
<dbReference type="NCBIfam" id="TIGR00976">
    <property type="entry name" value="CocE_NonD"/>
    <property type="match status" value="1"/>
</dbReference>
<dbReference type="InterPro" id="IPR008979">
    <property type="entry name" value="Galactose-bd-like_sf"/>
</dbReference>
<dbReference type="SUPFAM" id="SSF53474">
    <property type="entry name" value="alpha/beta-Hydrolases"/>
    <property type="match status" value="1"/>
</dbReference>
<dbReference type="EMBL" id="SMFZ01000001">
    <property type="protein sequence ID" value="TCK24570.1"/>
    <property type="molecule type" value="Genomic_DNA"/>
</dbReference>
<feature type="domain" description="Xaa-Pro dipeptidyl-peptidase C-terminal" evidence="2">
    <location>
        <begin position="271"/>
        <end position="497"/>
    </location>
</feature>
<dbReference type="Proteomes" id="UP000295560">
    <property type="component" value="Unassembled WGS sequence"/>
</dbReference>
<dbReference type="RefSeq" id="WP_132421002.1">
    <property type="nucleotide sequence ID" value="NZ_SMFZ01000001.1"/>
</dbReference>
<evidence type="ECO:0000313" key="3">
    <source>
        <dbReference type="EMBL" id="TCK24570.1"/>
    </source>
</evidence>
<evidence type="ECO:0000313" key="4">
    <source>
        <dbReference type="Proteomes" id="UP000295560"/>
    </source>
</evidence>
<protein>
    <recommendedName>
        <fullName evidence="2">Xaa-Pro dipeptidyl-peptidase C-terminal domain-containing protein</fullName>
    </recommendedName>
</protein>